<keyword evidence="2" id="KW-1185">Reference proteome</keyword>
<dbReference type="Proteomes" id="UP001500909">
    <property type="component" value="Unassembled WGS sequence"/>
</dbReference>
<name>A0ABP3J5V8_9ACTN</name>
<protein>
    <recommendedName>
        <fullName evidence="3">Tetratricopeptide repeat protein</fullName>
    </recommendedName>
</protein>
<evidence type="ECO:0008006" key="3">
    <source>
        <dbReference type="Google" id="ProtNLM"/>
    </source>
</evidence>
<evidence type="ECO:0000313" key="1">
    <source>
        <dbReference type="EMBL" id="GAA0441944.1"/>
    </source>
</evidence>
<organism evidence="1 2">
    <name type="scientific">Streptomyces olivaceiscleroticus</name>
    <dbReference type="NCBI Taxonomy" id="68245"/>
    <lineage>
        <taxon>Bacteria</taxon>
        <taxon>Bacillati</taxon>
        <taxon>Actinomycetota</taxon>
        <taxon>Actinomycetes</taxon>
        <taxon>Kitasatosporales</taxon>
        <taxon>Streptomycetaceae</taxon>
        <taxon>Streptomyces</taxon>
    </lineage>
</organism>
<evidence type="ECO:0000313" key="2">
    <source>
        <dbReference type="Proteomes" id="UP001500909"/>
    </source>
</evidence>
<reference evidence="2" key="1">
    <citation type="journal article" date="2019" name="Int. J. Syst. Evol. Microbiol.">
        <title>The Global Catalogue of Microorganisms (GCM) 10K type strain sequencing project: providing services to taxonomists for standard genome sequencing and annotation.</title>
        <authorList>
            <consortium name="The Broad Institute Genomics Platform"/>
            <consortium name="The Broad Institute Genome Sequencing Center for Infectious Disease"/>
            <person name="Wu L."/>
            <person name="Ma J."/>
        </authorList>
    </citation>
    <scope>NUCLEOTIDE SEQUENCE [LARGE SCALE GENOMIC DNA]</scope>
    <source>
        <strain evidence="2">JCM 4805</strain>
    </source>
</reference>
<gene>
    <name evidence="1" type="ORF">GCM10010361_02390</name>
</gene>
<accession>A0ABP3J5V8</accession>
<comment type="caution">
    <text evidence="1">The sequence shown here is derived from an EMBL/GenBank/DDBJ whole genome shotgun (WGS) entry which is preliminary data.</text>
</comment>
<dbReference type="EMBL" id="BAAABY010000002">
    <property type="protein sequence ID" value="GAA0441944.1"/>
    <property type="molecule type" value="Genomic_DNA"/>
</dbReference>
<dbReference type="RefSeq" id="WP_346092335.1">
    <property type="nucleotide sequence ID" value="NZ_BAAABY010000002.1"/>
</dbReference>
<proteinExistence type="predicted"/>
<sequence>MAQRRQGATAEHAVLTRIGQAVMLHRGGDREEARSRMTALWQELGPSADAYQRCALAHYLADTQDSPLEELRWDLRALSAAQGGRGHADAGRTELRALLPALHLDLAADYARLARHPEARWELGRARTALDALEDDPHRQGIRAAVERLQRRLDRAGGPRA</sequence>